<dbReference type="SUPFAM" id="SSF49879">
    <property type="entry name" value="SMAD/FHA domain"/>
    <property type="match status" value="2"/>
</dbReference>
<feature type="domain" description="FHA" evidence="6">
    <location>
        <begin position="251"/>
        <end position="299"/>
    </location>
</feature>
<keyword evidence="2" id="KW-0645">Protease</keyword>
<dbReference type="PRINTS" id="PR00834">
    <property type="entry name" value="PROTEASES2C"/>
</dbReference>
<evidence type="ECO:0000313" key="7">
    <source>
        <dbReference type="EMBL" id="GAA5140255.1"/>
    </source>
</evidence>
<reference evidence="8" key="1">
    <citation type="journal article" date="2019" name="Int. J. Syst. Evol. Microbiol.">
        <title>The Global Catalogue of Microorganisms (GCM) 10K type strain sequencing project: providing services to taxonomists for standard genome sequencing and annotation.</title>
        <authorList>
            <consortium name="The Broad Institute Genomics Platform"/>
            <consortium name="The Broad Institute Genome Sequencing Center for Infectious Disease"/>
            <person name="Wu L."/>
            <person name="Ma J."/>
        </authorList>
    </citation>
    <scope>NUCLEOTIDE SEQUENCE [LARGE SCALE GENOMIC DNA]</scope>
    <source>
        <strain evidence="8">JCM 18459</strain>
    </source>
</reference>
<dbReference type="InterPro" id="IPR001940">
    <property type="entry name" value="Peptidase_S1C"/>
</dbReference>
<feature type="compositionally biased region" description="Pro residues" evidence="4">
    <location>
        <begin position="132"/>
        <end position="145"/>
    </location>
</feature>
<evidence type="ECO:0000313" key="8">
    <source>
        <dbReference type="Proteomes" id="UP001500221"/>
    </source>
</evidence>
<dbReference type="Pfam" id="PF00498">
    <property type="entry name" value="FHA"/>
    <property type="match status" value="2"/>
</dbReference>
<dbReference type="SMART" id="SM00240">
    <property type="entry name" value="FHA"/>
    <property type="match status" value="2"/>
</dbReference>
<evidence type="ECO:0000256" key="3">
    <source>
        <dbReference type="ARBA" id="ARBA00022801"/>
    </source>
</evidence>
<sequence length="767" mass="78284">MANASHGIRIEHGRQVWTAEQARVFRIGRDRTADVVVPDPTVSRRQAEIRALGEGWEIVDLGSAQGTWVDGRRVERADLRGTATVGFGDRGQAFVLTVTVTPLGTAVPPPPAGPPPVPAPVTSLAVAPVPPPPTNPFAPTPPPPGHAAAMPPAGPPPVAPVGPGVPPAGHAAGPPAVPPGPPGPSGPSGPGGAFRPAPVPAPFTSAGERSPLETPTMITGPLAPGFAGAGPGLLVRRRLDDDLRFPPGRAARIGRDPSLEIVTDDVAVSRHHAVIEPRPDGWWYVDRSTSGSFVDDEPVTEVHVEEPTVISLGHPTAGYEIEVVPVVAAGEAIAAATRRKRRRTLALVGAATAAVLVLAGVGVGVWALTDDDGAETAGDGSGTSAPTDPSAQREAALDRAKAAAVLLQAFDDSDRLLWSGSGSIISDDGLILTNAHVGDPDAPGQTTGQDDPAYLTVSLTNGSDDGAPAAAAYRAEPIVSDGYLDVAVLRIASDAEGRPVEAADLDLPEPLPVGDSDELRTGDRIIALGYPAIGNVLAQGDRPLTVTEGVVATFQADPVVGTERGAIDSDVRLGSGNSGGPSINEDGEIIGLNTRVVTAASMDAGAITQGSALIVPVNLASEVIDIARSGGDPSYVSPYLDDLPEPPTVTGDSQVVSAGWAKQGEEGECDGRSTPSSPQTVDGVAAGDQLFAEYVVRGAPSGLPISVDFVNAEGVRIDSLTGSWGGGPEATCIQAPFTLEESESEITAVMQLGQGEEISARNPVRLR</sequence>
<evidence type="ECO:0000256" key="4">
    <source>
        <dbReference type="SAM" id="MobiDB-lite"/>
    </source>
</evidence>
<feature type="compositionally biased region" description="Pro residues" evidence="4">
    <location>
        <begin position="175"/>
        <end position="187"/>
    </location>
</feature>
<dbReference type="RefSeq" id="WP_345452947.1">
    <property type="nucleotide sequence ID" value="NZ_BAABKG010000001.1"/>
</dbReference>
<keyword evidence="5" id="KW-0472">Membrane</keyword>
<dbReference type="Gene3D" id="2.40.10.120">
    <property type="match status" value="1"/>
</dbReference>
<protein>
    <recommendedName>
        <fullName evidence="6">FHA domain-containing protein</fullName>
    </recommendedName>
</protein>
<feature type="compositionally biased region" description="Pro residues" evidence="4">
    <location>
        <begin position="152"/>
        <end position="166"/>
    </location>
</feature>
<dbReference type="InterPro" id="IPR051201">
    <property type="entry name" value="Chloro_Bact_Ser_Proteases"/>
</dbReference>
<dbReference type="PROSITE" id="PS50006">
    <property type="entry name" value="FHA_DOMAIN"/>
    <property type="match status" value="2"/>
</dbReference>
<evidence type="ECO:0000256" key="5">
    <source>
        <dbReference type="SAM" id="Phobius"/>
    </source>
</evidence>
<evidence type="ECO:0000256" key="1">
    <source>
        <dbReference type="ARBA" id="ARBA00022553"/>
    </source>
</evidence>
<gene>
    <name evidence="7" type="ORF">GCM10023340_00080</name>
</gene>
<dbReference type="InterPro" id="IPR000253">
    <property type="entry name" value="FHA_dom"/>
</dbReference>
<dbReference type="InterPro" id="IPR009003">
    <property type="entry name" value="Peptidase_S1_PA"/>
</dbReference>
<dbReference type="PANTHER" id="PTHR43343:SF3">
    <property type="entry name" value="PROTEASE DO-LIKE 8, CHLOROPLASTIC"/>
    <property type="match status" value="1"/>
</dbReference>
<feature type="region of interest" description="Disordered" evidence="4">
    <location>
        <begin position="662"/>
        <end position="681"/>
    </location>
</feature>
<accession>A0ABP9P746</accession>
<dbReference type="Proteomes" id="UP001500221">
    <property type="component" value="Unassembled WGS sequence"/>
</dbReference>
<feature type="domain" description="FHA" evidence="6">
    <location>
        <begin position="25"/>
        <end position="74"/>
    </location>
</feature>
<evidence type="ECO:0000259" key="6">
    <source>
        <dbReference type="PROSITE" id="PS50006"/>
    </source>
</evidence>
<dbReference type="CDD" id="cd00060">
    <property type="entry name" value="FHA"/>
    <property type="match status" value="1"/>
</dbReference>
<dbReference type="EMBL" id="BAABKG010000001">
    <property type="protein sequence ID" value="GAA5140255.1"/>
    <property type="molecule type" value="Genomic_DNA"/>
</dbReference>
<dbReference type="Pfam" id="PF13365">
    <property type="entry name" value="Trypsin_2"/>
    <property type="match status" value="1"/>
</dbReference>
<dbReference type="Gene3D" id="2.60.200.20">
    <property type="match status" value="2"/>
</dbReference>
<dbReference type="PANTHER" id="PTHR43343">
    <property type="entry name" value="PEPTIDASE S12"/>
    <property type="match status" value="1"/>
</dbReference>
<feature type="region of interest" description="Disordered" evidence="4">
    <location>
        <begin position="132"/>
        <end position="209"/>
    </location>
</feature>
<name>A0ABP9P746_9ACTN</name>
<keyword evidence="8" id="KW-1185">Reference proteome</keyword>
<organism evidence="7 8">
    <name type="scientific">Nocardioides marinquilinus</name>
    <dbReference type="NCBI Taxonomy" id="1210400"/>
    <lineage>
        <taxon>Bacteria</taxon>
        <taxon>Bacillati</taxon>
        <taxon>Actinomycetota</taxon>
        <taxon>Actinomycetes</taxon>
        <taxon>Propionibacteriales</taxon>
        <taxon>Nocardioidaceae</taxon>
        <taxon>Nocardioides</taxon>
    </lineage>
</organism>
<feature type="transmembrane region" description="Helical" evidence="5">
    <location>
        <begin position="345"/>
        <end position="368"/>
    </location>
</feature>
<keyword evidence="5" id="KW-1133">Transmembrane helix</keyword>
<comment type="caution">
    <text evidence="7">The sequence shown here is derived from an EMBL/GenBank/DDBJ whole genome shotgun (WGS) entry which is preliminary data.</text>
</comment>
<proteinExistence type="predicted"/>
<dbReference type="InterPro" id="IPR008984">
    <property type="entry name" value="SMAD_FHA_dom_sf"/>
</dbReference>
<keyword evidence="1" id="KW-0597">Phosphoprotein</keyword>
<dbReference type="SUPFAM" id="SSF50494">
    <property type="entry name" value="Trypsin-like serine proteases"/>
    <property type="match status" value="1"/>
</dbReference>
<evidence type="ECO:0000256" key="2">
    <source>
        <dbReference type="ARBA" id="ARBA00022670"/>
    </source>
</evidence>
<keyword evidence="5" id="KW-0812">Transmembrane</keyword>
<keyword evidence="3" id="KW-0378">Hydrolase</keyword>